<feature type="compositionally biased region" description="Basic residues" evidence="7">
    <location>
        <begin position="702"/>
        <end position="718"/>
    </location>
</feature>
<feature type="transmembrane region" description="Helical" evidence="8">
    <location>
        <begin position="485"/>
        <end position="507"/>
    </location>
</feature>
<accession>A0A2G8L0L7</accession>
<dbReference type="PANTHER" id="PTHR46022:SF1">
    <property type="entry name" value="PROTEIN PATCHED"/>
    <property type="match status" value="1"/>
</dbReference>
<dbReference type="PANTHER" id="PTHR46022">
    <property type="entry name" value="PROTEIN PATCHED"/>
    <property type="match status" value="1"/>
</dbReference>
<feature type="transmembrane region" description="Helical" evidence="8">
    <location>
        <begin position="587"/>
        <end position="609"/>
    </location>
</feature>
<proteinExistence type="inferred from homology"/>
<dbReference type="PROSITE" id="PS50156">
    <property type="entry name" value="SSD"/>
    <property type="match status" value="1"/>
</dbReference>
<evidence type="ECO:0000256" key="6">
    <source>
        <dbReference type="ARBA" id="ARBA00023180"/>
    </source>
</evidence>
<feature type="compositionally biased region" description="Basic and acidic residues" evidence="7">
    <location>
        <begin position="778"/>
        <end position="797"/>
    </location>
</feature>
<dbReference type="AlphaFoldDB" id="A0A2G8L0L7"/>
<feature type="region of interest" description="Disordered" evidence="7">
    <location>
        <begin position="619"/>
        <end position="639"/>
    </location>
</feature>
<feature type="transmembrane region" description="Helical" evidence="8">
    <location>
        <begin position="29"/>
        <end position="52"/>
    </location>
</feature>
<dbReference type="GO" id="GO:0005119">
    <property type="term" value="F:smoothened binding"/>
    <property type="evidence" value="ECO:0007669"/>
    <property type="project" value="TreeGrafter"/>
</dbReference>
<sequence length="805" mass="90167">MTSNSTVTEGTKTCTEYRQYYTGEILRRAGVSVLLSSCINICGFLSAAVIPIPALRALAFQLAIVLAFNLLVMLFVFPAMLAVDAERREMRRVDILCCITSHGPSRVMRVQPRPLCGGHGPYSRRERLPRGPSPPQTRTEIEVQSAVQTVTSVPSSPGGQTVTVTHPVSGAGADTMTPVYDTPPSTSHRTLITQNSLNNRNRRVKSLLRKTRFWRWNLSSFAKEHYGPLLGKSGLSYYNMYIVSEEMGDFPWRQQEMYALHREVGLLDKVVRRPDGGIQSFWLEVFREWLIDMQAAFDKDKAAYSIRENTWHQNATEKGVLAYKMLLQTGRPEDPIDLARYANGRLVDERGIIFQDAFYQYLTVWYNYEFISVAATQGNFRPIPPAWTSGGKTEHKVDKVELHSDSILPDQPPRDQRLHPDSTERAEHLGLLQLGGVQELSEGVPFTFWEQYLNLRQYLLMSMACVFGGTFIVITILLINPWAALIMVFVLGMITVELFGFMGLIGLKLSAIPVVTLIISVGVGVEFTLHVCFAFLTAVGDRENRITIALEHTLAPVLDGGFSTLLGVLMLVGTEFLFIIHYFFYVFSALIILGLLNGLVLLPVLLVLFGPPGEVISPDNGNRLRTPTPPPTPPLGRSVRMDHMGRRSHQAWESRSPLHEQACGNDHIEVHPPELLVETTRCNMSSVNEDYDRMRHPAAGPRRPRQPHRTRPPRHHNSFAHPHIPHQVNITSSSSSSPCDSPQLSRHVTTVTATARVSIIHGVACTTAEHPRRHRRRWDKDWGDAKDLPQIKDKGGGEDSSDTAV</sequence>
<keyword evidence="6" id="KW-0325">Glycoprotein</keyword>
<feature type="compositionally biased region" description="Polar residues" evidence="7">
    <location>
        <begin position="738"/>
        <end position="747"/>
    </location>
</feature>
<dbReference type="SUPFAM" id="SSF82866">
    <property type="entry name" value="Multidrug efflux transporter AcrB transmembrane domain"/>
    <property type="match status" value="2"/>
</dbReference>
<evidence type="ECO:0000259" key="9">
    <source>
        <dbReference type="PROSITE" id="PS50156"/>
    </source>
</evidence>
<evidence type="ECO:0000256" key="5">
    <source>
        <dbReference type="ARBA" id="ARBA00023136"/>
    </source>
</evidence>
<dbReference type="Gene3D" id="1.20.1640.10">
    <property type="entry name" value="Multidrug efflux transporter AcrB transmembrane domain"/>
    <property type="match status" value="2"/>
</dbReference>
<comment type="caution">
    <text evidence="10">The sequence shown here is derived from an EMBL/GenBank/DDBJ whole genome shotgun (WGS) entry which is preliminary data.</text>
</comment>
<dbReference type="InterPro" id="IPR000731">
    <property type="entry name" value="SSD"/>
</dbReference>
<feature type="transmembrane region" description="Helical" evidence="8">
    <location>
        <begin position="514"/>
        <end position="540"/>
    </location>
</feature>
<reference evidence="10 11" key="1">
    <citation type="journal article" date="2017" name="PLoS Biol.">
        <title>The sea cucumber genome provides insights into morphological evolution and visceral regeneration.</title>
        <authorList>
            <person name="Zhang X."/>
            <person name="Sun L."/>
            <person name="Yuan J."/>
            <person name="Sun Y."/>
            <person name="Gao Y."/>
            <person name="Zhang L."/>
            <person name="Li S."/>
            <person name="Dai H."/>
            <person name="Hamel J.F."/>
            <person name="Liu C."/>
            <person name="Yu Y."/>
            <person name="Liu S."/>
            <person name="Lin W."/>
            <person name="Guo K."/>
            <person name="Jin S."/>
            <person name="Xu P."/>
            <person name="Storey K.B."/>
            <person name="Huan P."/>
            <person name="Zhang T."/>
            <person name="Zhou Y."/>
            <person name="Zhang J."/>
            <person name="Lin C."/>
            <person name="Li X."/>
            <person name="Xing L."/>
            <person name="Huo D."/>
            <person name="Sun M."/>
            <person name="Wang L."/>
            <person name="Mercier A."/>
            <person name="Li F."/>
            <person name="Yang H."/>
            <person name="Xiang J."/>
        </authorList>
    </citation>
    <scope>NUCLEOTIDE SEQUENCE [LARGE SCALE GENOMIC DNA]</scope>
    <source>
        <strain evidence="10">Shaxun</strain>
        <tissue evidence="10">Muscle</tissue>
    </source>
</reference>
<dbReference type="GO" id="GO:0045879">
    <property type="term" value="P:negative regulation of smoothened signaling pathway"/>
    <property type="evidence" value="ECO:0007669"/>
    <property type="project" value="TreeGrafter"/>
</dbReference>
<feature type="domain" description="SSD" evidence="9">
    <location>
        <begin position="23"/>
        <end position="83"/>
    </location>
</feature>
<dbReference type="InterPro" id="IPR053958">
    <property type="entry name" value="HMGCR/SNAP/NPC1-like_SSD"/>
</dbReference>
<evidence type="ECO:0000256" key="2">
    <source>
        <dbReference type="ARBA" id="ARBA00005585"/>
    </source>
</evidence>
<feature type="region of interest" description="Disordered" evidence="7">
    <location>
        <begin position="110"/>
        <end position="137"/>
    </location>
</feature>
<evidence type="ECO:0000256" key="7">
    <source>
        <dbReference type="SAM" id="MobiDB-lite"/>
    </source>
</evidence>
<dbReference type="EMBL" id="MRZV01000276">
    <property type="protein sequence ID" value="PIK53700.1"/>
    <property type="molecule type" value="Genomic_DNA"/>
</dbReference>
<dbReference type="STRING" id="307972.A0A2G8L0L7"/>
<name>A0A2G8L0L7_STIJA</name>
<evidence type="ECO:0000256" key="3">
    <source>
        <dbReference type="ARBA" id="ARBA00022692"/>
    </source>
</evidence>
<protein>
    <recommendedName>
        <fullName evidence="9">SSD domain-containing protein</fullName>
    </recommendedName>
</protein>
<keyword evidence="5 8" id="KW-0472">Membrane</keyword>
<feature type="transmembrane region" description="Helical" evidence="8">
    <location>
        <begin position="560"/>
        <end position="580"/>
    </location>
</feature>
<organism evidence="10 11">
    <name type="scientific">Stichopus japonicus</name>
    <name type="common">Sea cucumber</name>
    <dbReference type="NCBI Taxonomy" id="307972"/>
    <lineage>
        <taxon>Eukaryota</taxon>
        <taxon>Metazoa</taxon>
        <taxon>Echinodermata</taxon>
        <taxon>Eleutherozoa</taxon>
        <taxon>Echinozoa</taxon>
        <taxon>Holothuroidea</taxon>
        <taxon>Aspidochirotacea</taxon>
        <taxon>Aspidochirotida</taxon>
        <taxon>Stichopodidae</taxon>
        <taxon>Apostichopus</taxon>
    </lineage>
</organism>
<dbReference type="GO" id="GO:0097108">
    <property type="term" value="F:hedgehog family protein binding"/>
    <property type="evidence" value="ECO:0007669"/>
    <property type="project" value="TreeGrafter"/>
</dbReference>
<dbReference type="OrthoDB" id="5873834at2759"/>
<dbReference type="Pfam" id="PF12349">
    <property type="entry name" value="Sterol-sensing"/>
    <property type="match status" value="1"/>
</dbReference>
<feature type="transmembrane region" description="Helical" evidence="8">
    <location>
        <begin position="58"/>
        <end position="83"/>
    </location>
</feature>
<evidence type="ECO:0000313" key="11">
    <source>
        <dbReference type="Proteomes" id="UP000230750"/>
    </source>
</evidence>
<dbReference type="GO" id="GO:0008158">
    <property type="term" value="F:hedgehog receptor activity"/>
    <property type="evidence" value="ECO:0007669"/>
    <property type="project" value="TreeGrafter"/>
</dbReference>
<evidence type="ECO:0000256" key="4">
    <source>
        <dbReference type="ARBA" id="ARBA00022989"/>
    </source>
</evidence>
<gene>
    <name evidence="10" type="ORF">BSL78_09412</name>
</gene>
<evidence type="ECO:0000256" key="8">
    <source>
        <dbReference type="SAM" id="Phobius"/>
    </source>
</evidence>
<feature type="transmembrane region" description="Helical" evidence="8">
    <location>
        <begin position="458"/>
        <end position="479"/>
    </location>
</feature>
<dbReference type="GO" id="GO:0005886">
    <property type="term" value="C:plasma membrane"/>
    <property type="evidence" value="ECO:0007669"/>
    <property type="project" value="TreeGrafter"/>
</dbReference>
<comment type="similarity">
    <text evidence="2">Belongs to the patched family.</text>
</comment>
<feature type="region of interest" description="Disordered" evidence="7">
    <location>
        <begin position="690"/>
        <end position="747"/>
    </location>
</feature>
<dbReference type="Proteomes" id="UP000230750">
    <property type="component" value="Unassembled WGS sequence"/>
</dbReference>
<keyword evidence="11" id="KW-1185">Reference proteome</keyword>
<keyword evidence="3 8" id="KW-0812">Transmembrane</keyword>
<comment type="subcellular location">
    <subcellularLocation>
        <location evidence="1">Membrane</location>
        <topology evidence="1">Multi-pass membrane protein</topology>
    </subcellularLocation>
</comment>
<keyword evidence="4 8" id="KW-1133">Transmembrane helix</keyword>
<evidence type="ECO:0000256" key="1">
    <source>
        <dbReference type="ARBA" id="ARBA00004141"/>
    </source>
</evidence>
<feature type="region of interest" description="Disordered" evidence="7">
    <location>
        <begin position="768"/>
        <end position="805"/>
    </location>
</feature>
<evidence type="ECO:0000313" key="10">
    <source>
        <dbReference type="EMBL" id="PIK53700.1"/>
    </source>
</evidence>